<keyword evidence="2" id="KW-1185">Reference proteome</keyword>
<dbReference type="EMBL" id="CM055738">
    <property type="protein sequence ID" value="KAJ8004562.1"/>
    <property type="molecule type" value="Genomic_DNA"/>
</dbReference>
<evidence type="ECO:0000313" key="1">
    <source>
        <dbReference type="EMBL" id="KAJ8004562.1"/>
    </source>
</evidence>
<dbReference type="Proteomes" id="UP001157502">
    <property type="component" value="Chromosome 11"/>
</dbReference>
<reference evidence="1" key="1">
    <citation type="submission" date="2021-05" db="EMBL/GenBank/DDBJ databases">
        <authorList>
            <person name="Pan Q."/>
            <person name="Jouanno E."/>
            <person name="Zahm M."/>
            <person name="Klopp C."/>
            <person name="Cabau C."/>
            <person name="Louis A."/>
            <person name="Berthelot C."/>
            <person name="Parey E."/>
            <person name="Roest Crollius H."/>
            <person name="Montfort J."/>
            <person name="Robinson-Rechavi M."/>
            <person name="Bouchez O."/>
            <person name="Lampietro C."/>
            <person name="Lopez Roques C."/>
            <person name="Donnadieu C."/>
            <person name="Postlethwait J."/>
            <person name="Bobe J."/>
            <person name="Dillon D."/>
            <person name="Chandos A."/>
            <person name="von Hippel F."/>
            <person name="Guiguen Y."/>
        </authorList>
    </citation>
    <scope>NUCLEOTIDE SEQUENCE</scope>
    <source>
        <strain evidence="1">YG-Jan2019</strain>
    </source>
</reference>
<organism evidence="1 2">
    <name type="scientific">Dallia pectoralis</name>
    <name type="common">Alaska blackfish</name>
    <dbReference type="NCBI Taxonomy" id="75939"/>
    <lineage>
        <taxon>Eukaryota</taxon>
        <taxon>Metazoa</taxon>
        <taxon>Chordata</taxon>
        <taxon>Craniata</taxon>
        <taxon>Vertebrata</taxon>
        <taxon>Euteleostomi</taxon>
        <taxon>Actinopterygii</taxon>
        <taxon>Neopterygii</taxon>
        <taxon>Teleostei</taxon>
        <taxon>Protacanthopterygii</taxon>
        <taxon>Esociformes</taxon>
        <taxon>Umbridae</taxon>
        <taxon>Dallia</taxon>
    </lineage>
</organism>
<accession>A0ACC2GLR6</accession>
<gene>
    <name evidence="1" type="ORF">DPEC_G00137570</name>
</gene>
<protein>
    <submittedName>
        <fullName evidence="1">Uncharacterized protein</fullName>
    </submittedName>
</protein>
<name>A0ACC2GLR6_DALPE</name>
<proteinExistence type="predicted"/>
<comment type="caution">
    <text evidence="1">The sequence shown here is derived from an EMBL/GenBank/DDBJ whole genome shotgun (WGS) entry which is preliminary data.</text>
</comment>
<evidence type="ECO:0000313" key="2">
    <source>
        <dbReference type="Proteomes" id="UP001157502"/>
    </source>
</evidence>
<sequence>MWKKADYRVEPPATDVWVSPCFLRGDGGLKGMPNLEAALASGATLRLAERPQRRVNTPQSTAVSPVDPWRCQEDWCAELQTDSNDCGYTGGTEPGKHDKALPTPSHQLPADVDSTGCIYQIVSL</sequence>